<keyword evidence="5" id="KW-0677">Repeat</keyword>
<dbReference type="GO" id="GO:0044610">
    <property type="term" value="F:FMN transmembrane transporter activity"/>
    <property type="evidence" value="ECO:0007669"/>
    <property type="project" value="TreeGrafter"/>
</dbReference>
<evidence type="ECO:0000256" key="8">
    <source>
        <dbReference type="ARBA" id="ARBA00023140"/>
    </source>
</evidence>
<evidence type="ECO:0000256" key="5">
    <source>
        <dbReference type="ARBA" id="ARBA00022737"/>
    </source>
</evidence>
<dbReference type="GO" id="GO:0015217">
    <property type="term" value="F:ADP transmembrane transporter activity"/>
    <property type="evidence" value="ECO:0007669"/>
    <property type="project" value="TreeGrafter"/>
</dbReference>
<keyword evidence="7 9" id="KW-0472">Membrane</keyword>
<protein>
    <submittedName>
        <fullName evidence="11">Uncharacterized protein</fullName>
    </submittedName>
</protein>
<dbReference type="GO" id="GO:0005347">
    <property type="term" value="F:ATP transmembrane transporter activity"/>
    <property type="evidence" value="ECO:0007669"/>
    <property type="project" value="TreeGrafter"/>
</dbReference>
<evidence type="ECO:0000256" key="3">
    <source>
        <dbReference type="ARBA" id="ARBA00022448"/>
    </source>
</evidence>
<evidence type="ECO:0000256" key="10">
    <source>
        <dbReference type="RuleBase" id="RU000488"/>
    </source>
</evidence>
<comment type="subcellular location">
    <subcellularLocation>
        <location evidence="1">Peroxisome membrane</location>
        <topology evidence="1">Multi-pass membrane protein</topology>
    </subcellularLocation>
</comment>
<evidence type="ECO:0000256" key="4">
    <source>
        <dbReference type="ARBA" id="ARBA00022692"/>
    </source>
</evidence>
<gene>
    <name evidence="11" type="ORF">Clacol_001747</name>
</gene>
<dbReference type="InterPro" id="IPR018108">
    <property type="entry name" value="MCP_transmembrane"/>
</dbReference>
<dbReference type="PROSITE" id="PS50920">
    <property type="entry name" value="SOLCAR"/>
    <property type="match status" value="1"/>
</dbReference>
<evidence type="ECO:0000256" key="7">
    <source>
        <dbReference type="ARBA" id="ARBA00023136"/>
    </source>
</evidence>
<evidence type="ECO:0000313" key="12">
    <source>
        <dbReference type="Proteomes" id="UP001050691"/>
    </source>
</evidence>
<keyword evidence="8" id="KW-0576">Peroxisome</keyword>
<evidence type="ECO:0000256" key="9">
    <source>
        <dbReference type="PROSITE-ProRule" id="PRU00282"/>
    </source>
</evidence>
<dbReference type="AlphaFoldDB" id="A0AAV5A002"/>
<evidence type="ECO:0000313" key="11">
    <source>
        <dbReference type="EMBL" id="GJJ07545.1"/>
    </source>
</evidence>
<evidence type="ECO:0000256" key="2">
    <source>
        <dbReference type="ARBA" id="ARBA00006375"/>
    </source>
</evidence>
<proteinExistence type="inferred from homology"/>
<name>A0AAV5A002_9AGAM</name>
<dbReference type="PANTHER" id="PTHR45939:SF5">
    <property type="entry name" value="PEROXISOMAL MEMBRANE PROTEIN PMP34"/>
    <property type="match status" value="1"/>
</dbReference>
<dbReference type="GO" id="GO:0051724">
    <property type="term" value="F:NAD transmembrane transporter activity"/>
    <property type="evidence" value="ECO:0007669"/>
    <property type="project" value="TreeGrafter"/>
</dbReference>
<sequence>MSSVIHAAAGAAGGITAMTVTYTRAAVETNKTNKSTIQAVFEIIQKEGLLGLYAGVSSSLLGIAVTNGTREAILRWPTRKTKSKALSTIESMLSGLVAGLSSFPTPPSKD</sequence>
<evidence type="ECO:0000256" key="1">
    <source>
        <dbReference type="ARBA" id="ARBA00004585"/>
    </source>
</evidence>
<comment type="similarity">
    <text evidence="2 10">Belongs to the mitochondrial carrier (TC 2.A.29) family.</text>
</comment>
<dbReference type="GO" id="GO:0005778">
    <property type="term" value="C:peroxisomal membrane"/>
    <property type="evidence" value="ECO:0007669"/>
    <property type="project" value="UniProtKB-SubCell"/>
</dbReference>
<keyword evidence="4 9" id="KW-0812">Transmembrane</keyword>
<dbReference type="Proteomes" id="UP001050691">
    <property type="component" value="Unassembled WGS sequence"/>
</dbReference>
<dbReference type="GO" id="GO:0015228">
    <property type="term" value="F:coenzyme A transmembrane transporter activity"/>
    <property type="evidence" value="ECO:0007669"/>
    <property type="project" value="TreeGrafter"/>
</dbReference>
<dbReference type="Gene3D" id="1.50.40.10">
    <property type="entry name" value="Mitochondrial carrier domain"/>
    <property type="match status" value="1"/>
</dbReference>
<dbReference type="PANTHER" id="PTHR45939">
    <property type="entry name" value="PEROXISOMAL MEMBRANE PROTEIN PMP34-RELATED"/>
    <property type="match status" value="1"/>
</dbReference>
<dbReference type="Pfam" id="PF00153">
    <property type="entry name" value="Mito_carr"/>
    <property type="match status" value="1"/>
</dbReference>
<dbReference type="EMBL" id="BPWL01000002">
    <property type="protein sequence ID" value="GJJ07545.1"/>
    <property type="molecule type" value="Genomic_DNA"/>
</dbReference>
<dbReference type="GO" id="GO:0080122">
    <property type="term" value="F:AMP transmembrane transporter activity"/>
    <property type="evidence" value="ECO:0007669"/>
    <property type="project" value="TreeGrafter"/>
</dbReference>
<keyword evidence="3 10" id="KW-0813">Transport</keyword>
<evidence type="ECO:0000256" key="6">
    <source>
        <dbReference type="ARBA" id="ARBA00022989"/>
    </source>
</evidence>
<dbReference type="SUPFAM" id="SSF103506">
    <property type="entry name" value="Mitochondrial carrier"/>
    <property type="match status" value="1"/>
</dbReference>
<accession>A0AAV5A002</accession>
<keyword evidence="6" id="KW-1133">Transmembrane helix</keyword>
<dbReference type="InterPro" id="IPR052217">
    <property type="entry name" value="Mito/Peroxisomal_Carrier"/>
</dbReference>
<dbReference type="GO" id="GO:0015230">
    <property type="term" value="F:FAD transmembrane transporter activity"/>
    <property type="evidence" value="ECO:0007669"/>
    <property type="project" value="TreeGrafter"/>
</dbReference>
<comment type="caution">
    <text evidence="11">The sequence shown here is derived from an EMBL/GenBank/DDBJ whole genome shotgun (WGS) entry which is preliminary data.</text>
</comment>
<feature type="repeat" description="Solcar" evidence="9">
    <location>
        <begin position="1"/>
        <end position="80"/>
    </location>
</feature>
<dbReference type="InterPro" id="IPR023395">
    <property type="entry name" value="MCP_dom_sf"/>
</dbReference>
<reference evidence="11" key="1">
    <citation type="submission" date="2021-10" db="EMBL/GenBank/DDBJ databases">
        <title>De novo Genome Assembly of Clathrus columnatus (Basidiomycota, Fungi) Using Illumina and Nanopore Sequence Data.</title>
        <authorList>
            <person name="Ogiso-Tanaka E."/>
            <person name="Itagaki H."/>
            <person name="Hosoya T."/>
            <person name="Hosaka K."/>
        </authorList>
    </citation>
    <scope>NUCLEOTIDE SEQUENCE</scope>
    <source>
        <strain evidence="11">MO-923</strain>
    </source>
</reference>
<keyword evidence="12" id="KW-1185">Reference proteome</keyword>
<organism evidence="11 12">
    <name type="scientific">Clathrus columnatus</name>
    <dbReference type="NCBI Taxonomy" id="1419009"/>
    <lineage>
        <taxon>Eukaryota</taxon>
        <taxon>Fungi</taxon>
        <taxon>Dikarya</taxon>
        <taxon>Basidiomycota</taxon>
        <taxon>Agaricomycotina</taxon>
        <taxon>Agaricomycetes</taxon>
        <taxon>Phallomycetidae</taxon>
        <taxon>Phallales</taxon>
        <taxon>Clathraceae</taxon>
        <taxon>Clathrus</taxon>
    </lineage>
</organism>